<comment type="caution">
    <text evidence="1">The sequence shown here is derived from an EMBL/GenBank/DDBJ whole genome shotgun (WGS) entry which is preliminary data.</text>
</comment>
<reference evidence="1" key="1">
    <citation type="journal article" date="2015" name="Nature">
        <title>Complex archaea that bridge the gap between prokaryotes and eukaryotes.</title>
        <authorList>
            <person name="Spang A."/>
            <person name="Saw J.H."/>
            <person name="Jorgensen S.L."/>
            <person name="Zaremba-Niedzwiedzka K."/>
            <person name="Martijn J."/>
            <person name="Lind A.E."/>
            <person name="van Eijk R."/>
            <person name="Schleper C."/>
            <person name="Guy L."/>
            <person name="Ettema T.J."/>
        </authorList>
    </citation>
    <scope>NUCLEOTIDE SEQUENCE</scope>
</reference>
<gene>
    <name evidence="1" type="ORF">LCGC14_2540260</name>
</gene>
<proteinExistence type="predicted"/>
<sequence>MNKWLLTIALLFAVTDLDGTLTRTNTLCLPFYCPEPFADSIQSLQGFDEILYLSCKPRVYGGFQQWWLDHYNFPEGDSWAIGPFPDGCVSFQEKCDFLKAYPIQFTHGFSEDEESLQAYECAGIPNIIKVIHE</sequence>
<evidence type="ECO:0008006" key="2">
    <source>
        <dbReference type="Google" id="ProtNLM"/>
    </source>
</evidence>
<dbReference type="AlphaFoldDB" id="A0A0F9AQY1"/>
<name>A0A0F9AQY1_9ZZZZ</name>
<evidence type="ECO:0000313" key="1">
    <source>
        <dbReference type="EMBL" id="KKL11989.1"/>
    </source>
</evidence>
<protein>
    <recommendedName>
        <fullName evidence="2">LNS2/PITP domain-containing protein</fullName>
    </recommendedName>
</protein>
<organism evidence="1">
    <name type="scientific">marine sediment metagenome</name>
    <dbReference type="NCBI Taxonomy" id="412755"/>
    <lineage>
        <taxon>unclassified sequences</taxon>
        <taxon>metagenomes</taxon>
        <taxon>ecological metagenomes</taxon>
    </lineage>
</organism>
<accession>A0A0F9AQY1</accession>
<dbReference type="EMBL" id="LAZR01041440">
    <property type="protein sequence ID" value="KKL11989.1"/>
    <property type="molecule type" value="Genomic_DNA"/>
</dbReference>